<dbReference type="EMBL" id="CAJNOH010000963">
    <property type="protein sequence ID" value="CAF1155425.1"/>
    <property type="molecule type" value="Genomic_DNA"/>
</dbReference>
<sequence>MARCDATEDVFEQIDTNRDGRIDKNEYRTWASNTEGLPSSSYESSTSRFNLNDNTTSRFDRDRYRFGSRYASENTTDRYGSYGNTALPSDLTSEAAIQTNSSAETDAYLEKSAHNIYRDPNPQIIRRATTGTPVTYEQRVVIRYLQPPTVPEPGPLIIKEVRPAQPPPPRPLIIRENASSVCSPPPLILRERPPTPPSCIPSETVTRCLPPIPAPPRSVVIERYPSLPPKPRDIIIERWIPYGPPSERRRVVEPAPPPITYPEPRNTVIIYENVETRTARKFEKLGVAQENPADYVARYGASLLDPRTLVQQARSAGVIEDISPPVGSSSMYTNIRGNTVDFDRSNEIINRDYSLPRVTSYERMPLAAGAQACNLGKISYSSSASNLVGDRALVSSACTPQRTFSGCDSSLAANDSNCYGQAKQTEFEQYI</sequence>
<dbReference type="AlphaFoldDB" id="A0A814T1L2"/>
<dbReference type="Proteomes" id="UP000663854">
    <property type="component" value="Unassembled WGS sequence"/>
</dbReference>
<dbReference type="InterPro" id="IPR018247">
    <property type="entry name" value="EF_Hand_1_Ca_BS"/>
</dbReference>
<evidence type="ECO:0000313" key="2">
    <source>
        <dbReference type="EMBL" id="CAF1155425.1"/>
    </source>
</evidence>
<evidence type="ECO:0000313" key="4">
    <source>
        <dbReference type="Proteomes" id="UP000663854"/>
    </source>
</evidence>
<protein>
    <recommendedName>
        <fullName evidence="1">EF-hand domain-containing protein</fullName>
    </recommendedName>
</protein>
<evidence type="ECO:0000259" key="1">
    <source>
        <dbReference type="PROSITE" id="PS50222"/>
    </source>
</evidence>
<dbReference type="GO" id="GO:0005509">
    <property type="term" value="F:calcium ion binding"/>
    <property type="evidence" value="ECO:0007669"/>
    <property type="project" value="InterPro"/>
</dbReference>
<feature type="domain" description="EF-hand" evidence="1">
    <location>
        <begin position="2"/>
        <end position="37"/>
    </location>
</feature>
<proteinExistence type="predicted"/>
<dbReference type="InterPro" id="IPR002048">
    <property type="entry name" value="EF_hand_dom"/>
</dbReference>
<dbReference type="EMBL" id="CAJNOL010001647">
    <property type="protein sequence ID" value="CAF1397280.1"/>
    <property type="molecule type" value="Genomic_DNA"/>
</dbReference>
<accession>A0A814T1L2</accession>
<dbReference type="PROSITE" id="PS00018">
    <property type="entry name" value="EF_HAND_1"/>
    <property type="match status" value="1"/>
</dbReference>
<organism evidence="2 4">
    <name type="scientific">Rotaria sordida</name>
    <dbReference type="NCBI Taxonomy" id="392033"/>
    <lineage>
        <taxon>Eukaryota</taxon>
        <taxon>Metazoa</taxon>
        <taxon>Spiralia</taxon>
        <taxon>Gnathifera</taxon>
        <taxon>Rotifera</taxon>
        <taxon>Eurotatoria</taxon>
        <taxon>Bdelloidea</taxon>
        <taxon>Philodinida</taxon>
        <taxon>Philodinidae</taxon>
        <taxon>Rotaria</taxon>
    </lineage>
</organism>
<keyword evidence="5" id="KW-1185">Reference proteome</keyword>
<dbReference type="Pfam" id="PF13202">
    <property type="entry name" value="EF-hand_5"/>
    <property type="match status" value="1"/>
</dbReference>
<name>A0A814T1L2_9BILA</name>
<dbReference type="Proteomes" id="UP000663870">
    <property type="component" value="Unassembled WGS sequence"/>
</dbReference>
<dbReference type="PROSITE" id="PS50222">
    <property type="entry name" value="EF_HAND_2"/>
    <property type="match status" value="1"/>
</dbReference>
<evidence type="ECO:0000313" key="3">
    <source>
        <dbReference type="EMBL" id="CAF1397280.1"/>
    </source>
</evidence>
<evidence type="ECO:0000313" key="5">
    <source>
        <dbReference type="Proteomes" id="UP000663870"/>
    </source>
</evidence>
<comment type="caution">
    <text evidence="2">The sequence shown here is derived from an EMBL/GenBank/DDBJ whole genome shotgun (WGS) entry which is preliminary data.</text>
</comment>
<gene>
    <name evidence="3" type="ORF">JXQ802_LOCUS34529</name>
    <name evidence="2" type="ORF">PYM288_LOCUS22456</name>
</gene>
<reference evidence="2" key="1">
    <citation type="submission" date="2021-02" db="EMBL/GenBank/DDBJ databases">
        <authorList>
            <person name="Nowell W R."/>
        </authorList>
    </citation>
    <scope>NUCLEOTIDE SEQUENCE</scope>
</reference>